<dbReference type="AlphaFoldDB" id="A0A437A7A2"/>
<dbReference type="VEuPathDB" id="FungiDB:DFL_005248"/>
<dbReference type="OrthoDB" id="432970at2759"/>
<protein>
    <submittedName>
        <fullName evidence="1">Uncharacterized protein</fullName>
    </submittedName>
</protein>
<gene>
    <name evidence="1" type="ORF">DFL_005248</name>
</gene>
<name>A0A437A7A2_ARTFL</name>
<evidence type="ECO:0000313" key="1">
    <source>
        <dbReference type="EMBL" id="RVD86998.1"/>
    </source>
</evidence>
<dbReference type="EMBL" id="SAEB01000006">
    <property type="protein sequence ID" value="RVD86998.1"/>
    <property type="molecule type" value="Genomic_DNA"/>
</dbReference>
<keyword evidence="2" id="KW-1185">Reference proteome</keyword>
<sequence length="236" mass="26347">MSAFNQEQHTLNHLFGVHTESALKWKPTPGALAEFDFSEHFRAQHDVETAREITHQIETHEPLICLTLSVPIEVFRSLIERKRSEIGAPHFHLSISHGCKHQSFGALRRRIGQLDPPVVLNLDGVNIEKGSPILIEDPDGWQGKSDVIFSCMIQTWIALLQDCKVSLEFTPGGHLPENLPVKIFESKVHNHDNVRLSTKFPLSTSIGRHLSAEKGLPSREIKLSSAAPDGIEEPNA</sequence>
<dbReference type="Proteomes" id="UP000283090">
    <property type="component" value="Unassembled WGS sequence"/>
</dbReference>
<proteinExistence type="predicted"/>
<dbReference type="STRING" id="97331.A0A437A7A2"/>
<organism evidence="1 2">
    <name type="scientific">Arthrobotrys flagrans</name>
    <name type="common">Nematode-trapping fungus</name>
    <name type="synonym">Trichothecium flagrans</name>
    <dbReference type="NCBI Taxonomy" id="97331"/>
    <lineage>
        <taxon>Eukaryota</taxon>
        <taxon>Fungi</taxon>
        <taxon>Dikarya</taxon>
        <taxon>Ascomycota</taxon>
        <taxon>Pezizomycotina</taxon>
        <taxon>Orbiliomycetes</taxon>
        <taxon>Orbiliales</taxon>
        <taxon>Orbiliaceae</taxon>
        <taxon>Arthrobotrys</taxon>
    </lineage>
</organism>
<evidence type="ECO:0000313" key="2">
    <source>
        <dbReference type="Proteomes" id="UP000283090"/>
    </source>
</evidence>
<dbReference type="RefSeq" id="XP_067492542.1">
    <property type="nucleotide sequence ID" value="XM_067634477.1"/>
</dbReference>
<reference evidence="1 2" key="1">
    <citation type="submission" date="2019-01" db="EMBL/GenBank/DDBJ databases">
        <title>Intercellular communication is required for trap formation in the nematode-trapping fungus Duddingtonia flagrans.</title>
        <authorList>
            <person name="Youssar L."/>
            <person name="Wernet V."/>
            <person name="Hensel N."/>
            <person name="Hildebrandt H.-G."/>
            <person name="Fischer R."/>
        </authorList>
    </citation>
    <scope>NUCLEOTIDE SEQUENCE [LARGE SCALE GENOMIC DNA]</scope>
    <source>
        <strain evidence="1 2">CBS H-5679</strain>
    </source>
</reference>
<dbReference type="GeneID" id="93587559"/>
<accession>A0A437A7A2</accession>
<comment type="caution">
    <text evidence="1">The sequence shown here is derived from an EMBL/GenBank/DDBJ whole genome shotgun (WGS) entry which is preliminary data.</text>
</comment>